<proteinExistence type="predicted"/>
<feature type="region of interest" description="Disordered" evidence="1">
    <location>
        <begin position="37"/>
        <end position="58"/>
    </location>
</feature>
<evidence type="ECO:0000313" key="3">
    <source>
        <dbReference type="Proteomes" id="UP000637788"/>
    </source>
</evidence>
<gene>
    <name evidence="2" type="ORF">GCM10010094_73270</name>
</gene>
<organism evidence="2 3">
    <name type="scientific">Streptomyces flaveus</name>
    <dbReference type="NCBI Taxonomy" id="66370"/>
    <lineage>
        <taxon>Bacteria</taxon>
        <taxon>Bacillati</taxon>
        <taxon>Actinomycetota</taxon>
        <taxon>Actinomycetes</taxon>
        <taxon>Kitasatosporales</taxon>
        <taxon>Streptomycetaceae</taxon>
        <taxon>Streptomyces</taxon>
        <taxon>Streptomyces aurantiacus group</taxon>
    </lineage>
</organism>
<evidence type="ECO:0000256" key="1">
    <source>
        <dbReference type="SAM" id="MobiDB-lite"/>
    </source>
</evidence>
<evidence type="ECO:0000313" key="2">
    <source>
        <dbReference type="EMBL" id="GGL01744.1"/>
    </source>
</evidence>
<name>A0A917RDZ4_9ACTN</name>
<protein>
    <recommendedName>
        <fullName evidence="4">PAS domain-containing protein</fullName>
    </recommendedName>
</protein>
<sequence length="89" mass="8971">MSREAEELFGLGSKEVLGRSADAVLADAETGAGVSAAWGGGPAWSARPSAGRRGDGRPVPVSLSLTQLALGVGATGWLLVAMDSEPAHR</sequence>
<accession>A0A917RDZ4</accession>
<dbReference type="InterPro" id="IPR035965">
    <property type="entry name" value="PAS-like_dom_sf"/>
</dbReference>
<dbReference type="SUPFAM" id="SSF55785">
    <property type="entry name" value="PYP-like sensor domain (PAS domain)"/>
    <property type="match status" value="1"/>
</dbReference>
<dbReference type="EMBL" id="BMPQ01000027">
    <property type="protein sequence ID" value="GGL01744.1"/>
    <property type="molecule type" value="Genomic_DNA"/>
</dbReference>
<dbReference type="Proteomes" id="UP000637788">
    <property type="component" value="Unassembled WGS sequence"/>
</dbReference>
<reference evidence="2" key="2">
    <citation type="submission" date="2020-09" db="EMBL/GenBank/DDBJ databases">
        <authorList>
            <person name="Sun Q."/>
            <person name="Ohkuma M."/>
        </authorList>
    </citation>
    <scope>NUCLEOTIDE SEQUENCE</scope>
    <source>
        <strain evidence="2">JCM 3035</strain>
    </source>
</reference>
<keyword evidence="3" id="KW-1185">Reference proteome</keyword>
<dbReference type="AlphaFoldDB" id="A0A917RDZ4"/>
<dbReference type="Gene3D" id="3.30.450.20">
    <property type="entry name" value="PAS domain"/>
    <property type="match status" value="1"/>
</dbReference>
<dbReference type="RefSeq" id="WP_189326058.1">
    <property type="nucleotide sequence ID" value="NZ_BMPQ01000027.1"/>
</dbReference>
<reference evidence="2" key="1">
    <citation type="journal article" date="2014" name="Int. J. Syst. Evol. Microbiol.">
        <title>Complete genome sequence of Corynebacterium casei LMG S-19264T (=DSM 44701T), isolated from a smear-ripened cheese.</title>
        <authorList>
            <consortium name="US DOE Joint Genome Institute (JGI-PGF)"/>
            <person name="Walter F."/>
            <person name="Albersmeier A."/>
            <person name="Kalinowski J."/>
            <person name="Ruckert C."/>
        </authorList>
    </citation>
    <scope>NUCLEOTIDE SEQUENCE</scope>
    <source>
        <strain evidence="2">JCM 3035</strain>
    </source>
</reference>
<evidence type="ECO:0008006" key="4">
    <source>
        <dbReference type="Google" id="ProtNLM"/>
    </source>
</evidence>
<comment type="caution">
    <text evidence="2">The sequence shown here is derived from an EMBL/GenBank/DDBJ whole genome shotgun (WGS) entry which is preliminary data.</text>
</comment>